<dbReference type="InterPro" id="IPR036812">
    <property type="entry name" value="NAD(P)_OxRdtase_dom_sf"/>
</dbReference>
<comment type="similarity">
    <text evidence="1">Belongs to the aldo/keto reductase family.</text>
</comment>
<evidence type="ECO:0000256" key="1">
    <source>
        <dbReference type="ARBA" id="ARBA00007905"/>
    </source>
</evidence>
<dbReference type="EMBL" id="JADQTO010000033">
    <property type="protein sequence ID" value="MBG0568026.1"/>
    <property type="molecule type" value="Genomic_DNA"/>
</dbReference>
<dbReference type="PANTHER" id="PTHR43827:SF3">
    <property type="entry name" value="NADP-DEPENDENT OXIDOREDUCTASE DOMAIN-CONTAINING PROTEIN"/>
    <property type="match status" value="1"/>
</dbReference>
<reference evidence="5" key="1">
    <citation type="submission" date="2020-11" db="EMBL/GenBank/DDBJ databases">
        <title>Isolation and identification of active actinomycetes.</title>
        <authorList>
            <person name="Sun X."/>
        </authorList>
    </citation>
    <scope>NUCLEOTIDE SEQUENCE</scope>
    <source>
        <strain evidence="5">NEAU-A11</strain>
    </source>
</reference>
<accession>A0A931CJ23</accession>
<dbReference type="InterPro" id="IPR018170">
    <property type="entry name" value="Aldo/ket_reductase_CS"/>
</dbReference>
<organism evidence="5 6">
    <name type="scientific">Actinoplanes aureus</name>
    <dbReference type="NCBI Taxonomy" id="2792083"/>
    <lineage>
        <taxon>Bacteria</taxon>
        <taxon>Bacillati</taxon>
        <taxon>Actinomycetota</taxon>
        <taxon>Actinomycetes</taxon>
        <taxon>Micromonosporales</taxon>
        <taxon>Micromonosporaceae</taxon>
        <taxon>Actinoplanes</taxon>
    </lineage>
</organism>
<dbReference type="RefSeq" id="WP_196419801.1">
    <property type="nucleotide sequence ID" value="NZ_JADQTO010000033.1"/>
</dbReference>
<dbReference type="AlphaFoldDB" id="A0A931CJ23"/>
<dbReference type="GO" id="GO:0016616">
    <property type="term" value="F:oxidoreductase activity, acting on the CH-OH group of donors, NAD or NADP as acceptor"/>
    <property type="evidence" value="ECO:0007669"/>
    <property type="project" value="UniProtKB-ARBA"/>
</dbReference>
<proteinExistence type="inferred from homology"/>
<dbReference type="Proteomes" id="UP000598146">
    <property type="component" value="Unassembled WGS sequence"/>
</dbReference>
<keyword evidence="6" id="KW-1185">Reference proteome</keyword>
<dbReference type="Pfam" id="PF00248">
    <property type="entry name" value="Aldo_ket_red"/>
    <property type="match status" value="1"/>
</dbReference>
<name>A0A931CJ23_9ACTN</name>
<dbReference type="PANTHER" id="PTHR43827">
    <property type="entry name" value="2,5-DIKETO-D-GLUCONIC ACID REDUCTASE"/>
    <property type="match status" value="1"/>
</dbReference>
<dbReference type="InterPro" id="IPR023210">
    <property type="entry name" value="NADP_OxRdtase_dom"/>
</dbReference>
<evidence type="ECO:0000259" key="4">
    <source>
        <dbReference type="Pfam" id="PF00248"/>
    </source>
</evidence>
<evidence type="ECO:0000256" key="2">
    <source>
        <dbReference type="ARBA" id="ARBA00022857"/>
    </source>
</evidence>
<feature type="domain" description="NADP-dependent oxidoreductase" evidence="4">
    <location>
        <begin position="4"/>
        <end position="56"/>
    </location>
</feature>
<gene>
    <name evidence="5" type="ORF">I4J89_42000</name>
</gene>
<keyword evidence="3" id="KW-0560">Oxidoreductase</keyword>
<evidence type="ECO:0000313" key="5">
    <source>
        <dbReference type="EMBL" id="MBG0568026.1"/>
    </source>
</evidence>
<dbReference type="SUPFAM" id="SSF51430">
    <property type="entry name" value="NAD(P)-linked oxidoreductase"/>
    <property type="match status" value="1"/>
</dbReference>
<evidence type="ECO:0000313" key="6">
    <source>
        <dbReference type="Proteomes" id="UP000598146"/>
    </source>
</evidence>
<dbReference type="PROSITE" id="PS00063">
    <property type="entry name" value="ALDOKETO_REDUCTASE_3"/>
    <property type="match status" value="1"/>
</dbReference>
<sequence length="74" mass="7944">MAGLAAAHGRTPPQIVLRWHVQQGLVPIPKSSDPQRLRSNLHVSGFALSDAEMADLITLDRGEQAAVDSDEFGP</sequence>
<dbReference type="InterPro" id="IPR020471">
    <property type="entry name" value="AKR"/>
</dbReference>
<protein>
    <submittedName>
        <fullName evidence="5">Aldo/keto reductase</fullName>
    </submittedName>
</protein>
<dbReference type="Gene3D" id="3.20.20.100">
    <property type="entry name" value="NADP-dependent oxidoreductase domain"/>
    <property type="match status" value="1"/>
</dbReference>
<evidence type="ECO:0000256" key="3">
    <source>
        <dbReference type="ARBA" id="ARBA00023002"/>
    </source>
</evidence>
<comment type="caution">
    <text evidence="5">The sequence shown here is derived from an EMBL/GenBank/DDBJ whole genome shotgun (WGS) entry which is preliminary data.</text>
</comment>
<keyword evidence="2" id="KW-0521">NADP</keyword>